<dbReference type="HOGENOM" id="CLU_2292020_0_0_1"/>
<dbReference type="EMBL" id="KN834804">
    <property type="protein sequence ID" value="KIK55613.1"/>
    <property type="molecule type" value="Genomic_DNA"/>
</dbReference>
<dbReference type="Proteomes" id="UP000053593">
    <property type="component" value="Unassembled WGS sequence"/>
</dbReference>
<proteinExistence type="predicted"/>
<keyword evidence="1" id="KW-0175">Coiled coil</keyword>
<feature type="coiled-coil region" evidence="1">
    <location>
        <begin position="50"/>
        <end position="77"/>
    </location>
</feature>
<evidence type="ECO:0000313" key="2">
    <source>
        <dbReference type="EMBL" id="KIK55613.1"/>
    </source>
</evidence>
<gene>
    <name evidence="2" type="ORF">GYMLUDRAFT_62382</name>
</gene>
<evidence type="ECO:0000256" key="1">
    <source>
        <dbReference type="SAM" id="Coils"/>
    </source>
</evidence>
<name>A0A0D0CKI4_9AGAR</name>
<organism evidence="2 3">
    <name type="scientific">Collybiopsis luxurians FD-317 M1</name>
    <dbReference type="NCBI Taxonomy" id="944289"/>
    <lineage>
        <taxon>Eukaryota</taxon>
        <taxon>Fungi</taxon>
        <taxon>Dikarya</taxon>
        <taxon>Basidiomycota</taxon>
        <taxon>Agaricomycotina</taxon>
        <taxon>Agaricomycetes</taxon>
        <taxon>Agaricomycetidae</taxon>
        <taxon>Agaricales</taxon>
        <taxon>Marasmiineae</taxon>
        <taxon>Omphalotaceae</taxon>
        <taxon>Collybiopsis</taxon>
        <taxon>Collybiopsis luxurians</taxon>
    </lineage>
</organism>
<dbReference type="AlphaFoldDB" id="A0A0D0CKI4"/>
<accession>A0A0D0CKI4</accession>
<evidence type="ECO:0000313" key="3">
    <source>
        <dbReference type="Proteomes" id="UP000053593"/>
    </source>
</evidence>
<reference evidence="2 3" key="1">
    <citation type="submission" date="2014-04" db="EMBL/GenBank/DDBJ databases">
        <title>Evolutionary Origins and Diversification of the Mycorrhizal Mutualists.</title>
        <authorList>
            <consortium name="DOE Joint Genome Institute"/>
            <consortium name="Mycorrhizal Genomics Consortium"/>
            <person name="Kohler A."/>
            <person name="Kuo A."/>
            <person name="Nagy L.G."/>
            <person name="Floudas D."/>
            <person name="Copeland A."/>
            <person name="Barry K.W."/>
            <person name="Cichocki N."/>
            <person name="Veneault-Fourrey C."/>
            <person name="LaButti K."/>
            <person name="Lindquist E.A."/>
            <person name="Lipzen A."/>
            <person name="Lundell T."/>
            <person name="Morin E."/>
            <person name="Murat C."/>
            <person name="Riley R."/>
            <person name="Ohm R."/>
            <person name="Sun H."/>
            <person name="Tunlid A."/>
            <person name="Henrissat B."/>
            <person name="Grigoriev I.V."/>
            <person name="Hibbett D.S."/>
            <person name="Martin F."/>
        </authorList>
    </citation>
    <scope>NUCLEOTIDE SEQUENCE [LARGE SCALE GENOMIC DNA]</scope>
    <source>
        <strain evidence="2 3">FD-317 M1</strain>
    </source>
</reference>
<protein>
    <submittedName>
        <fullName evidence="2">Uncharacterized protein</fullName>
    </submittedName>
</protein>
<keyword evidence="3" id="KW-1185">Reference proteome</keyword>
<sequence length="101" mass="11383">MSLWIVWQQKTGPPSNAYEQGEGLPTFMGPQVQSQLDEVEMIRCCLATERAELQQAIQAMLAEVAEKQDQLDVVIAELTSLSSVEDELRDLDLIAHRKLQQ</sequence>